<sequence>MDRTHRSHEDATTEMFLADPALAAEYLSEVLANGDEADVMLALRALSAAFGGVQDIARRAEANPNTMYRTLSKQGNPSLKSLRAILGAMGLRLAVHPIN</sequence>
<comment type="caution">
    <text evidence="1">The sequence shown here is derived from an EMBL/GenBank/DDBJ whole genome shotgun (WGS) entry which is preliminary data.</text>
</comment>
<dbReference type="InterPro" id="IPR014057">
    <property type="entry name" value="HI1420"/>
</dbReference>
<keyword evidence="2" id="KW-1185">Reference proteome</keyword>
<organism evidence="1 2">
    <name type="scientific">Massilia eurypsychrophila</name>
    <dbReference type="NCBI Taxonomy" id="1485217"/>
    <lineage>
        <taxon>Bacteria</taxon>
        <taxon>Pseudomonadati</taxon>
        <taxon>Pseudomonadota</taxon>
        <taxon>Betaproteobacteria</taxon>
        <taxon>Burkholderiales</taxon>
        <taxon>Oxalobacteraceae</taxon>
        <taxon>Telluria group</taxon>
        <taxon>Massilia</taxon>
    </lineage>
</organism>
<dbReference type="OrthoDB" id="9798416at2"/>
<proteinExistence type="predicted"/>
<evidence type="ECO:0000313" key="2">
    <source>
        <dbReference type="Proteomes" id="UP000230390"/>
    </source>
</evidence>
<reference evidence="1 2" key="1">
    <citation type="submission" date="2017-10" db="EMBL/GenBank/DDBJ databases">
        <title>Massilia psychrophilum sp. nov., a novel purple-pigmented bacterium isolated from Tianshan glacier, Xinjiang Municipality, China.</title>
        <authorList>
            <person name="Wang H."/>
        </authorList>
    </citation>
    <scope>NUCLEOTIDE SEQUENCE [LARGE SCALE GENOMIC DNA]</scope>
    <source>
        <strain evidence="1 2">JCM 30074</strain>
    </source>
</reference>
<gene>
    <name evidence="1" type="ORF">CR105_04065</name>
</gene>
<dbReference type="RefSeq" id="WP_099787161.1">
    <property type="nucleotide sequence ID" value="NZ_JBHLYV010000001.1"/>
</dbReference>
<protein>
    <submittedName>
        <fullName evidence="1">Addiction module antidote protein</fullName>
    </submittedName>
</protein>
<dbReference type="EMBL" id="PDOC01000002">
    <property type="protein sequence ID" value="PIL46271.1"/>
    <property type="molecule type" value="Genomic_DNA"/>
</dbReference>
<accession>A0A2G8TJP8</accession>
<dbReference type="AlphaFoldDB" id="A0A2G8TJP8"/>
<evidence type="ECO:0000313" key="1">
    <source>
        <dbReference type="EMBL" id="PIL46271.1"/>
    </source>
</evidence>
<dbReference type="Proteomes" id="UP000230390">
    <property type="component" value="Unassembled WGS sequence"/>
</dbReference>
<dbReference type="Pfam" id="PF21716">
    <property type="entry name" value="dnstrm_HI1420"/>
    <property type="match status" value="1"/>
</dbReference>
<name>A0A2G8TJP8_9BURK</name>